<keyword evidence="7" id="KW-0479">Metal-binding</keyword>
<dbReference type="AlphaFoldDB" id="A0AA43GQ33"/>
<evidence type="ECO:0000256" key="7">
    <source>
        <dbReference type="ARBA" id="ARBA00022723"/>
    </source>
</evidence>
<evidence type="ECO:0000256" key="10">
    <source>
        <dbReference type="ARBA" id="ARBA00022884"/>
    </source>
</evidence>
<comment type="caution">
    <text evidence="15">The sequence shown here is derived from an EMBL/GenBank/DDBJ whole genome shotgun (WGS) entry which is preliminary data.</text>
</comment>
<dbReference type="GO" id="GO:0008033">
    <property type="term" value="P:tRNA processing"/>
    <property type="evidence" value="ECO:0007669"/>
    <property type="project" value="UniProtKB-KW"/>
</dbReference>
<keyword evidence="9" id="KW-0460">Magnesium</keyword>
<evidence type="ECO:0000313" key="16">
    <source>
        <dbReference type="Proteomes" id="UP001159387"/>
    </source>
</evidence>
<dbReference type="Gene3D" id="1.10.3090.10">
    <property type="entry name" value="cca-adding enzyme, domain 2"/>
    <property type="match status" value="1"/>
</dbReference>
<feature type="domain" description="Poly A polymerase head" evidence="12">
    <location>
        <begin position="27"/>
        <end position="138"/>
    </location>
</feature>
<evidence type="ECO:0000256" key="1">
    <source>
        <dbReference type="ARBA" id="ARBA00001946"/>
    </source>
</evidence>
<keyword evidence="5" id="KW-0819">tRNA processing</keyword>
<gene>
    <name evidence="15" type="ORF">NWP17_04085</name>
</gene>
<sequence>MTMRGSIHPTLLPENWPFSWEWLPQPAYMVGGAVRDALLGRTREYWDLDFVIPSDAVKVAQSIARHYHVGFVLLDPQRQIARVVFPQATVDFAQQEGESLEADLGRRDFTINAIAYNPHSQEIIDPLQGRADLERGIIKMVSPANLQDDPLRLMRAYRQAAQLNFTIEATTQATIQSLASHITQVAPERVRVEINYLLANSLGTFWLIKAAENNLLAPFFPNATPQSWEKLPLADTIAGLIAGNWPQLSLELQQCVRHTVKTTWLGVTKLACLVNCQPEVARQELKALTYSDAEVKAVTTALRLLPKLKSDNMSVREQYFFFQEVGNVFPATVVLALVDDTLVSAMSGDSLLTVYTLLISRYLNPNDLVAHPTKLVSGDELIIALNISPSPKLGQLLTEIAVAQAEEKISTPEEAIALAQQLLVD</sequence>
<keyword evidence="6" id="KW-0548">Nucleotidyltransferase</keyword>
<evidence type="ECO:0000259" key="12">
    <source>
        <dbReference type="Pfam" id="PF01743"/>
    </source>
</evidence>
<dbReference type="Gene3D" id="3.30.460.10">
    <property type="entry name" value="Beta Polymerase, domain 2"/>
    <property type="match status" value="1"/>
</dbReference>
<evidence type="ECO:0000256" key="6">
    <source>
        <dbReference type="ARBA" id="ARBA00022695"/>
    </source>
</evidence>
<evidence type="ECO:0000259" key="14">
    <source>
        <dbReference type="Pfam" id="PF13735"/>
    </source>
</evidence>
<dbReference type="Proteomes" id="UP001159387">
    <property type="component" value="Unassembled WGS sequence"/>
</dbReference>
<keyword evidence="10 11" id="KW-0694">RNA-binding</keyword>
<dbReference type="GO" id="GO:0000049">
    <property type="term" value="F:tRNA binding"/>
    <property type="evidence" value="ECO:0007669"/>
    <property type="project" value="UniProtKB-KW"/>
</dbReference>
<accession>A0AA43GQ33</accession>
<dbReference type="SUPFAM" id="SSF81301">
    <property type="entry name" value="Nucleotidyltransferase"/>
    <property type="match status" value="1"/>
</dbReference>
<keyword evidence="16" id="KW-1185">Reference proteome</keyword>
<evidence type="ECO:0000256" key="8">
    <source>
        <dbReference type="ARBA" id="ARBA00022741"/>
    </source>
</evidence>
<evidence type="ECO:0000256" key="5">
    <source>
        <dbReference type="ARBA" id="ARBA00022694"/>
    </source>
</evidence>
<dbReference type="EMBL" id="JANQDH010000025">
    <property type="protein sequence ID" value="MDH6059626.1"/>
    <property type="molecule type" value="Genomic_DNA"/>
</dbReference>
<dbReference type="Pfam" id="PF12627">
    <property type="entry name" value="PolyA_pol_RNAbd"/>
    <property type="match status" value="1"/>
</dbReference>
<dbReference type="Pfam" id="PF01743">
    <property type="entry name" value="PolyA_pol"/>
    <property type="match status" value="1"/>
</dbReference>
<evidence type="ECO:0000259" key="13">
    <source>
        <dbReference type="Pfam" id="PF12627"/>
    </source>
</evidence>
<name>A0AA43GQ33_9CYAN</name>
<dbReference type="InterPro" id="IPR043519">
    <property type="entry name" value="NT_sf"/>
</dbReference>
<dbReference type="InterPro" id="IPR032828">
    <property type="entry name" value="PolyA_RNA-bd"/>
</dbReference>
<evidence type="ECO:0000256" key="9">
    <source>
        <dbReference type="ARBA" id="ARBA00022842"/>
    </source>
</evidence>
<reference evidence="15 16" key="1">
    <citation type="journal article" date="2023" name="J. Phycol.">
        <title>Chrysosporum ovalisporum is synonymous with the true-branching cyanobacterium Umezakia natans (Nostocales/Aphanizomenonaceae).</title>
        <authorList>
            <person name="McGregor G.B."/>
            <person name="Sendall B.C."/>
            <person name="Niiyama Y."/>
            <person name="Tuji A."/>
            <person name="Willis A."/>
        </authorList>
    </citation>
    <scope>NUCLEOTIDE SEQUENCE [LARGE SCALE GENOMIC DNA]</scope>
    <source>
        <strain evidence="15 16">ANA360D</strain>
    </source>
</reference>
<evidence type="ECO:0000256" key="4">
    <source>
        <dbReference type="ARBA" id="ARBA00022679"/>
    </source>
</evidence>
<dbReference type="InterPro" id="IPR050124">
    <property type="entry name" value="tRNA_CCA-adding_enzyme"/>
</dbReference>
<dbReference type="PANTHER" id="PTHR47545">
    <property type="entry name" value="MULTIFUNCTIONAL CCA PROTEIN"/>
    <property type="match status" value="1"/>
</dbReference>
<evidence type="ECO:0000256" key="11">
    <source>
        <dbReference type="RuleBase" id="RU003953"/>
    </source>
</evidence>
<keyword evidence="4 11" id="KW-0808">Transferase</keyword>
<feature type="domain" description="CCA-adding enzyme C-terminal" evidence="14">
    <location>
        <begin position="267"/>
        <end position="416"/>
    </location>
</feature>
<comment type="cofactor">
    <cofactor evidence="1">
        <name>Mg(2+)</name>
        <dbReference type="ChEBI" id="CHEBI:18420"/>
    </cofactor>
</comment>
<protein>
    <submittedName>
        <fullName evidence="15">CCA tRNA nucleotidyltransferase</fullName>
    </submittedName>
</protein>
<dbReference type="GO" id="GO:0016779">
    <property type="term" value="F:nucleotidyltransferase activity"/>
    <property type="evidence" value="ECO:0007669"/>
    <property type="project" value="UniProtKB-KW"/>
</dbReference>
<dbReference type="InterPro" id="IPR032810">
    <property type="entry name" value="CCA-adding_enz_C"/>
</dbReference>
<proteinExistence type="inferred from homology"/>
<dbReference type="GO" id="GO:0046872">
    <property type="term" value="F:metal ion binding"/>
    <property type="evidence" value="ECO:0007669"/>
    <property type="project" value="UniProtKB-KW"/>
</dbReference>
<evidence type="ECO:0000256" key="3">
    <source>
        <dbReference type="ARBA" id="ARBA00022555"/>
    </source>
</evidence>
<evidence type="ECO:0000313" key="15">
    <source>
        <dbReference type="EMBL" id="MDH6059626.1"/>
    </source>
</evidence>
<evidence type="ECO:0000256" key="2">
    <source>
        <dbReference type="ARBA" id="ARBA00007265"/>
    </source>
</evidence>
<dbReference type="SUPFAM" id="SSF81891">
    <property type="entry name" value="Poly A polymerase C-terminal region-like"/>
    <property type="match status" value="1"/>
</dbReference>
<keyword evidence="3" id="KW-0820">tRNA-binding</keyword>
<comment type="similarity">
    <text evidence="2 11">Belongs to the tRNA nucleotidyltransferase/poly(A) polymerase family.</text>
</comment>
<dbReference type="InterPro" id="IPR002646">
    <property type="entry name" value="PolA_pol_head_dom"/>
</dbReference>
<organism evidence="15 16">
    <name type="scientific">Chrysosporum bergii ANA360D</name>
    <dbReference type="NCBI Taxonomy" id="617107"/>
    <lineage>
        <taxon>Bacteria</taxon>
        <taxon>Bacillati</taxon>
        <taxon>Cyanobacteriota</taxon>
        <taxon>Cyanophyceae</taxon>
        <taxon>Nostocales</taxon>
        <taxon>Nodulariaceae</taxon>
        <taxon>Chrysosporum</taxon>
    </lineage>
</organism>
<dbReference type="GO" id="GO:0000166">
    <property type="term" value="F:nucleotide binding"/>
    <property type="evidence" value="ECO:0007669"/>
    <property type="project" value="UniProtKB-KW"/>
</dbReference>
<dbReference type="Pfam" id="PF13735">
    <property type="entry name" value="tRNA_NucTran2_2"/>
    <property type="match status" value="1"/>
</dbReference>
<keyword evidence="8" id="KW-0547">Nucleotide-binding</keyword>
<dbReference type="PANTHER" id="PTHR47545:SF2">
    <property type="entry name" value="CC-ADDING TRNA NUCLEOTIDYLTRANSFERASE"/>
    <property type="match status" value="1"/>
</dbReference>
<feature type="domain" description="tRNA nucleotidyltransferase/poly(A) polymerase RNA and SrmB- binding" evidence="13">
    <location>
        <begin position="164"/>
        <end position="223"/>
    </location>
</feature>
<dbReference type="CDD" id="cd05398">
    <property type="entry name" value="NT_ClassII-CCAase"/>
    <property type="match status" value="1"/>
</dbReference>